<dbReference type="Proteomes" id="UP001295740">
    <property type="component" value="Unassembled WGS sequence"/>
</dbReference>
<dbReference type="AlphaFoldDB" id="A0AAI8VXG5"/>
<keyword evidence="2" id="KW-1185">Reference proteome</keyword>
<name>A0AAI8VXG5_9PEZI</name>
<evidence type="ECO:0000313" key="1">
    <source>
        <dbReference type="EMBL" id="CAJ2512535.1"/>
    </source>
</evidence>
<protein>
    <submittedName>
        <fullName evidence="1">Uu.00g055500.m01.CDS01</fullName>
    </submittedName>
</protein>
<dbReference type="EMBL" id="CAUWAG010000019">
    <property type="protein sequence ID" value="CAJ2512535.1"/>
    <property type="molecule type" value="Genomic_DNA"/>
</dbReference>
<reference evidence="1" key="1">
    <citation type="submission" date="2023-10" db="EMBL/GenBank/DDBJ databases">
        <authorList>
            <person name="Hackl T."/>
        </authorList>
    </citation>
    <scope>NUCLEOTIDE SEQUENCE</scope>
</reference>
<comment type="caution">
    <text evidence="1">The sequence shown here is derived from an EMBL/GenBank/DDBJ whole genome shotgun (WGS) entry which is preliminary data.</text>
</comment>
<proteinExistence type="predicted"/>
<accession>A0AAI8VXG5</accession>
<gene>
    <name evidence="1" type="ORF">KHLLAP_LOCUS13003</name>
</gene>
<sequence>MLATTKGLVRGFKKFRRNEQHTLDMHIRSALQVAFESDQQSRRTIRFLISEATGLAEDHDYRGHDEFMHDYIRSASYESENLLTMLTEKGCRKYMDAKDAHGRRPIAYTMSNESAMIILFQAGAKCDRLPEKYKGRIRKVCEARGFTFPRLDPDPYNYSDDDDDDDDEIEEWHGSMAAERDSLHTIPGEYRKPEYLL</sequence>
<organism evidence="1 2">
    <name type="scientific">Anthostomella pinea</name>
    <dbReference type="NCBI Taxonomy" id="933095"/>
    <lineage>
        <taxon>Eukaryota</taxon>
        <taxon>Fungi</taxon>
        <taxon>Dikarya</taxon>
        <taxon>Ascomycota</taxon>
        <taxon>Pezizomycotina</taxon>
        <taxon>Sordariomycetes</taxon>
        <taxon>Xylariomycetidae</taxon>
        <taxon>Xylariales</taxon>
        <taxon>Xylariaceae</taxon>
        <taxon>Anthostomella</taxon>
    </lineage>
</organism>
<evidence type="ECO:0000313" key="2">
    <source>
        <dbReference type="Proteomes" id="UP001295740"/>
    </source>
</evidence>